<feature type="transmembrane region" description="Helical" evidence="1">
    <location>
        <begin position="124"/>
        <end position="146"/>
    </location>
</feature>
<feature type="transmembrane region" description="Helical" evidence="1">
    <location>
        <begin position="158"/>
        <end position="179"/>
    </location>
</feature>
<gene>
    <name evidence="2" type="ORF">I2I05_04955</name>
</gene>
<name>A0ABS0IEH3_9BACT</name>
<comment type="caution">
    <text evidence="2">The sequence shown here is derived from an EMBL/GenBank/DDBJ whole genome shotgun (WGS) entry which is preliminary data.</text>
</comment>
<proteinExistence type="predicted"/>
<reference evidence="2 3" key="1">
    <citation type="submission" date="2020-11" db="EMBL/GenBank/DDBJ databases">
        <authorList>
            <person name="Kim M.K."/>
        </authorList>
    </citation>
    <scope>NUCLEOTIDE SEQUENCE [LARGE SCALE GENOMIC DNA]</scope>
    <source>
        <strain evidence="2 3">BT683</strain>
    </source>
</reference>
<feature type="transmembrane region" description="Helical" evidence="1">
    <location>
        <begin position="70"/>
        <end position="90"/>
    </location>
</feature>
<dbReference type="EMBL" id="JADQDQ010000002">
    <property type="protein sequence ID" value="MBF9236737.1"/>
    <property type="molecule type" value="Genomic_DNA"/>
</dbReference>
<protein>
    <submittedName>
        <fullName evidence="2">Uncharacterized protein</fullName>
    </submittedName>
</protein>
<keyword evidence="3" id="KW-1185">Reference proteome</keyword>
<evidence type="ECO:0000256" key="1">
    <source>
        <dbReference type="SAM" id="Phobius"/>
    </source>
</evidence>
<organism evidence="2 3">
    <name type="scientific">Hymenobacter jeongseonensis</name>
    <dbReference type="NCBI Taxonomy" id="2791027"/>
    <lineage>
        <taxon>Bacteria</taxon>
        <taxon>Pseudomonadati</taxon>
        <taxon>Bacteroidota</taxon>
        <taxon>Cytophagia</taxon>
        <taxon>Cytophagales</taxon>
        <taxon>Hymenobacteraceae</taxon>
        <taxon>Hymenobacter</taxon>
    </lineage>
</organism>
<keyword evidence="1" id="KW-0812">Transmembrane</keyword>
<keyword evidence="1" id="KW-0472">Membrane</keyword>
<sequence>MELDDLRRQWQQPAPAEAPPALDTAALTQLLARGSRNPVSRMRRNVWFEMGFMAVCLLGSLVVLPFTTEAFTQALLGWLIVLCVFSGFYYRRKLAVLRCLSDSSGALRDYVARQLASLRRLVQLYYQVTMWSLPVSFGIGLVFIAAKLMQKLEGQKLLLSMGILLGIYIAVGVLTFFGLRWFTRLYLQRLYGRHLDRLEASLHELRDEPTA</sequence>
<feature type="transmembrane region" description="Helical" evidence="1">
    <location>
        <begin position="46"/>
        <end position="64"/>
    </location>
</feature>
<dbReference type="RefSeq" id="WP_196281122.1">
    <property type="nucleotide sequence ID" value="NZ_JADQDQ010000002.1"/>
</dbReference>
<evidence type="ECO:0000313" key="2">
    <source>
        <dbReference type="EMBL" id="MBF9236737.1"/>
    </source>
</evidence>
<dbReference type="Proteomes" id="UP000597617">
    <property type="component" value="Unassembled WGS sequence"/>
</dbReference>
<accession>A0ABS0IEH3</accession>
<keyword evidence="1" id="KW-1133">Transmembrane helix</keyword>
<evidence type="ECO:0000313" key="3">
    <source>
        <dbReference type="Proteomes" id="UP000597617"/>
    </source>
</evidence>